<feature type="transmembrane region" description="Helical" evidence="8">
    <location>
        <begin position="28"/>
        <end position="46"/>
    </location>
</feature>
<dbReference type="InterPro" id="IPR050578">
    <property type="entry name" value="MARVEL-CKLF_proteins"/>
</dbReference>
<dbReference type="Ensembl" id="ENSECRT00000014829.1">
    <property type="protein sequence ID" value="ENSECRP00000014573.1"/>
    <property type="gene ID" value="ENSECRG00000009732.1"/>
</dbReference>
<reference evidence="10" key="2">
    <citation type="submission" date="2025-08" db="UniProtKB">
        <authorList>
            <consortium name="Ensembl"/>
        </authorList>
    </citation>
    <scope>IDENTIFICATION</scope>
</reference>
<protein>
    <recommendedName>
        <fullName evidence="6">Proteolipid protein 2</fullName>
    </recommendedName>
</protein>
<dbReference type="OrthoDB" id="9898022at2759"/>
<proteinExistence type="predicted"/>
<feature type="transmembrane region" description="Helical" evidence="8">
    <location>
        <begin position="87"/>
        <end position="106"/>
    </location>
</feature>
<organism evidence="10 11">
    <name type="scientific">Erpetoichthys calabaricus</name>
    <name type="common">Rope fish</name>
    <name type="synonym">Calamoichthys calabaricus</name>
    <dbReference type="NCBI Taxonomy" id="27687"/>
    <lineage>
        <taxon>Eukaryota</taxon>
        <taxon>Metazoa</taxon>
        <taxon>Chordata</taxon>
        <taxon>Craniata</taxon>
        <taxon>Vertebrata</taxon>
        <taxon>Euteleostomi</taxon>
        <taxon>Actinopterygii</taxon>
        <taxon>Polypteriformes</taxon>
        <taxon>Polypteridae</taxon>
        <taxon>Erpetoichthys</taxon>
    </lineage>
</organism>
<evidence type="ECO:0000256" key="7">
    <source>
        <dbReference type="PROSITE-ProRule" id="PRU00581"/>
    </source>
</evidence>
<gene>
    <name evidence="10" type="primary">PLP2</name>
</gene>
<dbReference type="Proteomes" id="UP000694620">
    <property type="component" value="Chromosome 11"/>
</dbReference>
<evidence type="ECO:0000256" key="2">
    <source>
        <dbReference type="ARBA" id="ARBA00022692"/>
    </source>
</evidence>
<reference evidence="10" key="3">
    <citation type="submission" date="2025-09" db="UniProtKB">
        <authorList>
            <consortium name="Ensembl"/>
        </authorList>
    </citation>
    <scope>IDENTIFICATION</scope>
</reference>
<feature type="domain" description="MARVEL" evidence="9">
    <location>
        <begin position="20"/>
        <end position="139"/>
    </location>
</feature>
<name>A0A8C4X928_ERPCA</name>
<sequence>MAEGNDGGGQVSCMDRFQSYLRTTKGRILAAEIVLCVIVFICYAASAYGGYTAVSICEAVFTSIFFVVYMMEFDKQFTVVHWPWSDLFRAVVGAVLFLITSLITIIKHGDGASIAGGVFGLCVGIIYAYDSYLCIDVLKRAKHSRANTVPPNDV</sequence>
<evidence type="ECO:0000256" key="5">
    <source>
        <dbReference type="ARBA" id="ARBA00037152"/>
    </source>
</evidence>
<evidence type="ECO:0000256" key="6">
    <source>
        <dbReference type="ARBA" id="ARBA00039459"/>
    </source>
</evidence>
<dbReference type="PROSITE" id="PS51225">
    <property type="entry name" value="MARVEL"/>
    <property type="match status" value="1"/>
</dbReference>
<comment type="function">
    <text evidence="5">May play a role in cell differentiation in the intestinal epithelium.</text>
</comment>
<dbReference type="PANTHER" id="PTHR22776:SF4">
    <property type="entry name" value="PROTEOLIPID PROTEIN 2"/>
    <property type="match status" value="1"/>
</dbReference>
<dbReference type="GeneTree" id="ENSGT00940000158528"/>
<evidence type="ECO:0000256" key="4">
    <source>
        <dbReference type="ARBA" id="ARBA00023136"/>
    </source>
</evidence>
<dbReference type="InterPro" id="IPR008253">
    <property type="entry name" value="Marvel"/>
</dbReference>
<keyword evidence="2 7" id="KW-0812">Transmembrane</keyword>
<evidence type="ECO:0000259" key="9">
    <source>
        <dbReference type="PROSITE" id="PS51225"/>
    </source>
</evidence>
<keyword evidence="11" id="KW-1185">Reference proteome</keyword>
<evidence type="ECO:0000313" key="10">
    <source>
        <dbReference type="Ensembl" id="ENSECRP00000014573.1"/>
    </source>
</evidence>
<keyword evidence="3 8" id="KW-1133">Transmembrane helix</keyword>
<comment type="subcellular location">
    <subcellularLocation>
        <location evidence="1">Membrane</location>
        <topology evidence="1">Multi-pass membrane protein</topology>
    </subcellularLocation>
</comment>
<dbReference type="PANTHER" id="PTHR22776">
    <property type="entry name" value="MARVEL-CONTAINING POTENTIAL LIPID RAFT-ASSOCIATED PROTEIN"/>
    <property type="match status" value="1"/>
</dbReference>
<accession>A0A8C4X928</accession>
<dbReference type="AlphaFoldDB" id="A0A8C4X928"/>
<reference evidence="10" key="1">
    <citation type="submission" date="2021-06" db="EMBL/GenBank/DDBJ databases">
        <authorList>
            <consortium name="Wellcome Sanger Institute Data Sharing"/>
        </authorList>
    </citation>
    <scope>NUCLEOTIDE SEQUENCE [LARGE SCALE GENOMIC DNA]</scope>
</reference>
<keyword evidence="4 7" id="KW-0472">Membrane</keyword>
<evidence type="ECO:0000256" key="3">
    <source>
        <dbReference type="ARBA" id="ARBA00022989"/>
    </source>
</evidence>
<dbReference type="Pfam" id="PF01284">
    <property type="entry name" value="MARVEL"/>
    <property type="match status" value="1"/>
</dbReference>
<dbReference type="GO" id="GO:0016020">
    <property type="term" value="C:membrane"/>
    <property type="evidence" value="ECO:0007669"/>
    <property type="project" value="UniProtKB-SubCell"/>
</dbReference>
<feature type="transmembrane region" description="Helical" evidence="8">
    <location>
        <begin position="52"/>
        <end position="71"/>
    </location>
</feature>
<evidence type="ECO:0000313" key="11">
    <source>
        <dbReference type="Proteomes" id="UP000694620"/>
    </source>
</evidence>
<evidence type="ECO:0000256" key="1">
    <source>
        <dbReference type="ARBA" id="ARBA00004141"/>
    </source>
</evidence>
<evidence type="ECO:0000256" key="8">
    <source>
        <dbReference type="SAM" id="Phobius"/>
    </source>
</evidence>
<feature type="transmembrane region" description="Helical" evidence="8">
    <location>
        <begin position="112"/>
        <end position="135"/>
    </location>
</feature>